<dbReference type="SUPFAM" id="SSF52540">
    <property type="entry name" value="P-loop containing nucleoside triphosphate hydrolases"/>
    <property type="match status" value="1"/>
</dbReference>
<keyword evidence="2" id="KW-0547">Nucleotide-binding</keyword>
<evidence type="ECO:0000313" key="5">
    <source>
        <dbReference type="EMBL" id="XDI05575.1"/>
    </source>
</evidence>
<dbReference type="InterPro" id="IPR027417">
    <property type="entry name" value="P-loop_NTPase"/>
</dbReference>
<reference evidence="5" key="1">
    <citation type="submission" date="2024-05" db="EMBL/GenBank/DDBJ databases">
        <title>Herbiconiux sp. A18JL235.</title>
        <authorList>
            <person name="Zhang G."/>
        </authorList>
    </citation>
    <scope>NUCLEOTIDE SEQUENCE</scope>
    <source>
        <strain evidence="5">A18JL235</strain>
    </source>
</reference>
<dbReference type="PROSITE" id="PS50893">
    <property type="entry name" value="ABC_TRANSPORTER_2"/>
    <property type="match status" value="1"/>
</dbReference>
<dbReference type="AlphaFoldDB" id="A0AB39BGE9"/>
<name>A0AB39BGE9_9MICO</name>
<evidence type="ECO:0000256" key="1">
    <source>
        <dbReference type="ARBA" id="ARBA00022448"/>
    </source>
</evidence>
<gene>
    <name evidence="5" type="ORF">ABFY20_00365</name>
</gene>
<protein>
    <submittedName>
        <fullName evidence="5">ABC transporter ATP-binding protein</fullName>
    </submittedName>
</protein>
<evidence type="ECO:0000259" key="4">
    <source>
        <dbReference type="PROSITE" id="PS50893"/>
    </source>
</evidence>
<dbReference type="PANTHER" id="PTHR42788">
    <property type="entry name" value="TAURINE IMPORT ATP-BINDING PROTEIN-RELATED"/>
    <property type="match status" value="1"/>
</dbReference>
<dbReference type="CDD" id="cd03293">
    <property type="entry name" value="ABC_NrtD_SsuB_transporters"/>
    <property type="match status" value="1"/>
</dbReference>
<dbReference type="InterPro" id="IPR003593">
    <property type="entry name" value="AAA+_ATPase"/>
</dbReference>
<sequence>MGDAMVEFDSLSMTFPDGTTALRDVDIRIESGEFVALLGPSGCGKSTLLRLASGLETATGGATRVATRQIGYVFQDATLLPWRTVRQNVALFAELDHLSAAETAALVDDALDRVGLAGFAKHRPHQLSGGMKMRVSLARSLVNRPELFLFDEPFGALDEFTRERLNDDVRSLFVRERFTGMFVTHSIPEAVYMSTRVVVMGARPGRVIGEFAVPFADTRDEHTRYSPEFAALATDISDCLKGAMA</sequence>
<dbReference type="PROSITE" id="PS00211">
    <property type="entry name" value="ABC_TRANSPORTER_1"/>
    <property type="match status" value="1"/>
</dbReference>
<proteinExistence type="predicted"/>
<evidence type="ECO:0000256" key="3">
    <source>
        <dbReference type="ARBA" id="ARBA00022840"/>
    </source>
</evidence>
<dbReference type="GO" id="GO:0016887">
    <property type="term" value="F:ATP hydrolysis activity"/>
    <property type="evidence" value="ECO:0007669"/>
    <property type="project" value="InterPro"/>
</dbReference>
<dbReference type="InterPro" id="IPR003439">
    <property type="entry name" value="ABC_transporter-like_ATP-bd"/>
</dbReference>
<keyword evidence="3 5" id="KW-0067">ATP-binding</keyword>
<feature type="domain" description="ABC transporter" evidence="4">
    <location>
        <begin position="6"/>
        <end position="227"/>
    </location>
</feature>
<evidence type="ECO:0000256" key="2">
    <source>
        <dbReference type="ARBA" id="ARBA00022741"/>
    </source>
</evidence>
<accession>A0AB39BGE9</accession>
<dbReference type="Gene3D" id="3.40.50.300">
    <property type="entry name" value="P-loop containing nucleotide triphosphate hydrolases"/>
    <property type="match status" value="1"/>
</dbReference>
<dbReference type="RefSeq" id="WP_368497956.1">
    <property type="nucleotide sequence ID" value="NZ_CP162511.1"/>
</dbReference>
<dbReference type="InterPro" id="IPR017871">
    <property type="entry name" value="ABC_transporter-like_CS"/>
</dbReference>
<organism evidence="5">
    <name type="scientific">Herbiconiux sp. A18JL235</name>
    <dbReference type="NCBI Taxonomy" id="3152363"/>
    <lineage>
        <taxon>Bacteria</taxon>
        <taxon>Bacillati</taxon>
        <taxon>Actinomycetota</taxon>
        <taxon>Actinomycetes</taxon>
        <taxon>Micrococcales</taxon>
        <taxon>Microbacteriaceae</taxon>
        <taxon>Herbiconiux</taxon>
    </lineage>
</organism>
<keyword evidence="1" id="KW-0813">Transport</keyword>
<dbReference type="PANTHER" id="PTHR42788:SF13">
    <property type="entry name" value="ALIPHATIC SULFONATES IMPORT ATP-BINDING PROTEIN SSUB"/>
    <property type="match status" value="1"/>
</dbReference>
<dbReference type="Pfam" id="PF00005">
    <property type="entry name" value="ABC_tran"/>
    <property type="match status" value="1"/>
</dbReference>
<dbReference type="InterPro" id="IPR050166">
    <property type="entry name" value="ABC_transporter_ATP-bind"/>
</dbReference>
<dbReference type="EMBL" id="CP162511">
    <property type="protein sequence ID" value="XDI05575.1"/>
    <property type="molecule type" value="Genomic_DNA"/>
</dbReference>
<dbReference type="GO" id="GO:0005524">
    <property type="term" value="F:ATP binding"/>
    <property type="evidence" value="ECO:0007669"/>
    <property type="project" value="UniProtKB-KW"/>
</dbReference>
<dbReference type="SMART" id="SM00382">
    <property type="entry name" value="AAA"/>
    <property type="match status" value="1"/>
</dbReference>